<evidence type="ECO:0000313" key="1">
    <source>
        <dbReference type="EMBL" id="MBK9718179.1"/>
    </source>
</evidence>
<organism evidence="1 2">
    <name type="scientific">Candidatus Defluviibacterium haderslevense</name>
    <dbReference type="NCBI Taxonomy" id="2981993"/>
    <lineage>
        <taxon>Bacteria</taxon>
        <taxon>Pseudomonadati</taxon>
        <taxon>Bacteroidota</taxon>
        <taxon>Saprospiria</taxon>
        <taxon>Saprospirales</taxon>
        <taxon>Saprospiraceae</taxon>
        <taxon>Candidatus Defluviibacterium</taxon>
    </lineage>
</organism>
<reference evidence="1 2" key="1">
    <citation type="submission" date="2020-10" db="EMBL/GenBank/DDBJ databases">
        <title>Connecting structure to function with the recovery of over 1000 high-quality activated sludge metagenome-assembled genomes encoding full-length rRNA genes using long-read sequencing.</title>
        <authorList>
            <person name="Singleton C.M."/>
            <person name="Petriglieri F."/>
            <person name="Kristensen J.M."/>
            <person name="Kirkegaard R.H."/>
            <person name="Michaelsen T.Y."/>
            <person name="Andersen M.H."/>
            <person name="Karst S.M."/>
            <person name="Dueholm M.S."/>
            <person name="Nielsen P.H."/>
            <person name="Albertsen M."/>
        </authorList>
    </citation>
    <scope>NUCLEOTIDE SEQUENCE [LARGE SCALE GENOMIC DNA]</scope>
    <source>
        <strain evidence="1">Ribe_18-Q3-R11-54_BAT3C.373</strain>
    </source>
</reference>
<protein>
    <submittedName>
        <fullName evidence="1">Uncharacterized protein</fullName>
    </submittedName>
</protein>
<comment type="caution">
    <text evidence="1">The sequence shown here is derived from an EMBL/GenBank/DDBJ whole genome shotgun (WGS) entry which is preliminary data.</text>
</comment>
<evidence type="ECO:0000313" key="2">
    <source>
        <dbReference type="Proteomes" id="UP000808349"/>
    </source>
</evidence>
<gene>
    <name evidence="1" type="ORF">IPO85_11830</name>
</gene>
<dbReference type="Proteomes" id="UP000808349">
    <property type="component" value="Unassembled WGS sequence"/>
</dbReference>
<dbReference type="AlphaFoldDB" id="A0A9D7XDP3"/>
<accession>A0A9D7XDP3</accession>
<sequence>MPVFEDGNFKVFLAPGDYKLNLKSKSLIWEQCNFPTSVNVQANMESKYNELLVKPIEYCADLSTNVVLSRLRRCFDNNFAYLTIKNEGSISSTNTIVMVLMDDYFETIQSSLSPTTVKWKSLDF</sequence>
<dbReference type="EMBL" id="JADKFW010000007">
    <property type="protein sequence ID" value="MBK9718179.1"/>
    <property type="molecule type" value="Genomic_DNA"/>
</dbReference>
<name>A0A9D7XDP3_9BACT</name>
<proteinExistence type="predicted"/>